<feature type="compositionally biased region" description="Low complexity" evidence="25">
    <location>
        <begin position="637"/>
        <end position="650"/>
    </location>
</feature>
<evidence type="ECO:0000256" key="6">
    <source>
        <dbReference type="ARBA" id="ARBA00005988"/>
    </source>
</evidence>
<dbReference type="InterPro" id="IPR000834">
    <property type="entry name" value="Peptidase_M14"/>
</dbReference>
<comment type="catalytic activity">
    <reaction evidence="23">
        <text>gamma-L-glutamyl-L-glutamyl-[protein] + H2O = L-glutamyl-[protein] + L-glutamate</text>
        <dbReference type="Rhea" id="RHEA:60152"/>
        <dbReference type="Rhea" id="RHEA-COMP:10208"/>
        <dbReference type="Rhea" id="RHEA-COMP:15517"/>
        <dbReference type="ChEBI" id="CHEBI:15377"/>
        <dbReference type="ChEBI" id="CHEBI:29973"/>
        <dbReference type="ChEBI" id="CHEBI:29985"/>
        <dbReference type="ChEBI" id="CHEBI:143622"/>
    </reaction>
    <physiologicalReaction direction="left-to-right" evidence="23">
        <dbReference type="Rhea" id="RHEA:60153"/>
    </physiologicalReaction>
</comment>
<evidence type="ECO:0000256" key="25">
    <source>
        <dbReference type="SAM" id="MobiDB-lite"/>
    </source>
</evidence>
<keyword evidence="28" id="KW-1185">Reference proteome</keyword>
<comment type="cofactor">
    <cofactor evidence="1">
        <name>Zn(2+)</name>
        <dbReference type="ChEBI" id="CHEBI:29105"/>
    </cofactor>
</comment>
<evidence type="ECO:0000313" key="27">
    <source>
        <dbReference type="Ensembl" id="ENSCRFP00000020984.1"/>
    </source>
</evidence>
<comment type="subcellular location">
    <subcellularLocation>
        <location evidence="3">Cytoplasm</location>
        <location evidence="3">Cytoskeleton</location>
        <location evidence="3">Spindle</location>
    </subcellularLocation>
    <subcellularLocation>
        <location evidence="5">Cytoplasm</location>
        <location evidence="5">Cytosol</location>
    </subcellularLocation>
    <subcellularLocation>
        <location evidence="4">Midbody</location>
    </subcellularLocation>
    <subcellularLocation>
        <location evidence="2">Nucleus</location>
    </subcellularLocation>
</comment>
<reference evidence="27" key="2">
    <citation type="submission" date="2025-09" db="UniProtKB">
        <authorList>
            <consortium name="Ensembl"/>
        </authorList>
    </citation>
    <scope>IDENTIFICATION</scope>
</reference>
<name>A0A8C3XHC7_9PASS</name>
<keyword evidence="9" id="KW-0645">Protease</keyword>
<accession>A0A8C3XHC7</accession>
<dbReference type="Ensembl" id="ENSCRFT00000021689.1">
    <property type="protein sequence ID" value="ENSCRFP00000020984.1"/>
    <property type="gene ID" value="ENSCRFG00000015594.1"/>
</dbReference>
<dbReference type="Pfam" id="PF00246">
    <property type="entry name" value="Peptidase_M14"/>
    <property type="match status" value="1"/>
</dbReference>
<keyword evidence="12" id="KW-0862">Zinc</keyword>
<comment type="catalytic activity">
    <reaction evidence="18">
        <text>C-terminal L-alpha-aminoacyl-L-glutamyl-[tubulin] + H2O = C-terminal L-alpha-aminoacyl-[tubulin] + L-glutamate</text>
        <dbReference type="Rhea" id="RHEA:63796"/>
        <dbReference type="Rhea" id="RHEA-COMP:16436"/>
        <dbReference type="Rhea" id="RHEA-COMP:16437"/>
        <dbReference type="ChEBI" id="CHEBI:15377"/>
        <dbReference type="ChEBI" id="CHEBI:29985"/>
        <dbReference type="ChEBI" id="CHEBI:90782"/>
        <dbReference type="ChEBI" id="CHEBI:149556"/>
        <dbReference type="EC" id="3.4.17.24"/>
    </reaction>
    <physiologicalReaction direction="left-to-right" evidence="18">
        <dbReference type="Rhea" id="RHEA:63797"/>
    </physiologicalReaction>
</comment>
<dbReference type="GO" id="GO:0005819">
    <property type="term" value="C:spindle"/>
    <property type="evidence" value="ECO:0007669"/>
    <property type="project" value="UniProtKB-SubCell"/>
</dbReference>
<evidence type="ECO:0000256" key="15">
    <source>
        <dbReference type="ARBA" id="ARBA00023242"/>
    </source>
</evidence>
<dbReference type="PROSITE" id="PS52035">
    <property type="entry name" value="PEPTIDASE_M14"/>
    <property type="match status" value="1"/>
</dbReference>
<evidence type="ECO:0000256" key="3">
    <source>
        <dbReference type="ARBA" id="ARBA00004186"/>
    </source>
</evidence>
<feature type="region of interest" description="Disordered" evidence="25">
    <location>
        <begin position="567"/>
        <end position="664"/>
    </location>
</feature>
<dbReference type="AlphaFoldDB" id="A0A8C3XHC7"/>
<evidence type="ECO:0000256" key="10">
    <source>
        <dbReference type="ARBA" id="ARBA00022723"/>
    </source>
</evidence>
<evidence type="ECO:0000256" key="14">
    <source>
        <dbReference type="ARBA" id="ARBA00023212"/>
    </source>
</evidence>
<evidence type="ECO:0000256" key="24">
    <source>
        <dbReference type="PROSITE-ProRule" id="PRU01379"/>
    </source>
</evidence>
<feature type="region of interest" description="Disordered" evidence="25">
    <location>
        <begin position="364"/>
        <end position="388"/>
    </location>
</feature>
<evidence type="ECO:0000256" key="20">
    <source>
        <dbReference type="ARBA" id="ARBA00029302"/>
    </source>
</evidence>
<evidence type="ECO:0000256" key="23">
    <source>
        <dbReference type="ARBA" id="ARBA00047714"/>
    </source>
</evidence>
<dbReference type="Gene3D" id="2.60.40.3120">
    <property type="match status" value="1"/>
</dbReference>
<evidence type="ECO:0000256" key="4">
    <source>
        <dbReference type="ARBA" id="ARBA00004214"/>
    </source>
</evidence>
<organism evidence="27 28">
    <name type="scientific">Cyanoderma ruficeps</name>
    <name type="common">rufous-capped babbler</name>
    <dbReference type="NCBI Taxonomy" id="181631"/>
    <lineage>
        <taxon>Eukaryota</taxon>
        <taxon>Metazoa</taxon>
        <taxon>Chordata</taxon>
        <taxon>Craniata</taxon>
        <taxon>Vertebrata</taxon>
        <taxon>Euteleostomi</taxon>
        <taxon>Archelosauria</taxon>
        <taxon>Archosauria</taxon>
        <taxon>Dinosauria</taxon>
        <taxon>Saurischia</taxon>
        <taxon>Theropoda</taxon>
        <taxon>Coelurosauria</taxon>
        <taxon>Aves</taxon>
        <taxon>Neognathae</taxon>
        <taxon>Neoaves</taxon>
        <taxon>Telluraves</taxon>
        <taxon>Australaves</taxon>
        <taxon>Passeriformes</taxon>
        <taxon>Sylvioidea</taxon>
        <taxon>Timaliidae</taxon>
        <taxon>Cyanoderma</taxon>
    </lineage>
</organism>
<protein>
    <recommendedName>
        <fullName evidence="16">Cytosolic carboxypeptidase-like protein 5</fullName>
        <ecNumber evidence="19">3.4.17.24</ecNumber>
    </recommendedName>
    <alternativeName>
        <fullName evidence="22">ATP/GTP-binding protein-like 5</fullName>
    </alternativeName>
    <alternativeName>
        <fullName evidence="21">Protein deglutamylase CCP5</fullName>
    </alternativeName>
</protein>
<feature type="domain" description="Peptidase M14" evidence="26">
    <location>
        <begin position="151"/>
        <end position="537"/>
    </location>
</feature>
<keyword evidence="14" id="KW-0206">Cytoskeleton</keyword>
<feature type="compositionally biased region" description="Pro residues" evidence="25">
    <location>
        <begin position="375"/>
        <end position="387"/>
    </location>
</feature>
<comment type="catalytic activity">
    <reaction evidence="17">
        <text>C-terminal L-alpha-aminoacyl-L-glutamyl-L-glutamyl-[tubulin] + H2O = C-terminal L-alpha-aminoacyl-L-glutamyl-[tubulin] + L-glutamate</text>
        <dbReference type="Rhea" id="RHEA:63792"/>
        <dbReference type="Rhea" id="RHEA-COMP:16435"/>
        <dbReference type="Rhea" id="RHEA-COMP:16436"/>
        <dbReference type="ChEBI" id="CHEBI:15377"/>
        <dbReference type="ChEBI" id="CHEBI:29985"/>
        <dbReference type="ChEBI" id="CHEBI:149555"/>
        <dbReference type="ChEBI" id="CHEBI:149556"/>
        <dbReference type="EC" id="3.4.17.24"/>
    </reaction>
    <physiologicalReaction direction="left-to-right" evidence="17">
        <dbReference type="Rhea" id="RHEA:63793"/>
    </physiologicalReaction>
</comment>
<evidence type="ECO:0000256" key="8">
    <source>
        <dbReference type="ARBA" id="ARBA00022645"/>
    </source>
</evidence>
<evidence type="ECO:0000256" key="9">
    <source>
        <dbReference type="ARBA" id="ARBA00022670"/>
    </source>
</evidence>
<dbReference type="GO" id="GO:0004181">
    <property type="term" value="F:metallocarboxypeptidase activity"/>
    <property type="evidence" value="ECO:0007669"/>
    <property type="project" value="InterPro"/>
</dbReference>
<dbReference type="GO" id="GO:0008270">
    <property type="term" value="F:zinc ion binding"/>
    <property type="evidence" value="ECO:0007669"/>
    <property type="project" value="InterPro"/>
</dbReference>
<dbReference type="InterPro" id="IPR050821">
    <property type="entry name" value="Cytosolic_carboxypeptidase"/>
</dbReference>
<evidence type="ECO:0000256" key="7">
    <source>
        <dbReference type="ARBA" id="ARBA00022490"/>
    </source>
</evidence>
<keyword evidence="10" id="KW-0479">Metal-binding</keyword>
<evidence type="ECO:0000256" key="16">
    <source>
        <dbReference type="ARBA" id="ARBA00024141"/>
    </source>
</evidence>
<proteinExistence type="inferred from homology"/>
<evidence type="ECO:0000256" key="22">
    <source>
        <dbReference type="ARBA" id="ARBA00032928"/>
    </source>
</evidence>
<keyword evidence="8" id="KW-0121">Carboxypeptidase</keyword>
<evidence type="ECO:0000256" key="17">
    <source>
        <dbReference type="ARBA" id="ARBA00024524"/>
    </source>
</evidence>
<dbReference type="EC" id="3.4.17.24" evidence="19"/>
<evidence type="ECO:0000256" key="13">
    <source>
        <dbReference type="ARBA" id="ARBA00023049"/>
    </source>
</evidence>
<sequence>MEIRCGGLLFSSRFDSGNLAHVEQVRPTEPGSGPAARANALPAADYEFNVWTQPDCAHTEYENSNRSWFYFSVRGGAPGKLIKLHILNMNKQSRLYAQGMTPFVRTLPVRPRWERIRQRPSFQVVETQFVLSFVHRFLEHRGATTYFAFCYPFSYTECQDMLAQLDGRFQDCRHMSPSSPLDSVYYHRELLCHSLDKLRVDLLTITSCHGMQEKREPRLDKLFPDTSTPRPRCFTGKRVFFLSSRVHPGETPSSFVFNGFLDFILREEDPRAQMLRRMFVFKLIPMLNPDGVVRGHYRTDSRGVNLNRQYLHPDAELHPAVFGAKAVLLYHHVHSRVLLKSPNCPVPAVEAPLSELDKTNNLLNSPGTWRAGTTPPVPEAAEPPEPIAPRDSGLAYYVDLHGHASKRGCFMYGNNFSDENDQVENMLFPKLISLNSPHFDFTGCNFSEKNMYARDKRDGQSKEGSGRVAVYKALGIIHSYTLECNYNTGRSVNSIPGACHDNGRASPPPPPAFPSRYTVELFEQVGRAVAVAALDMADCNPWPRIVLSEHTCLGNLRAWMLKHVRGLRGAGGGPRRRGGARTPPRSSTGLPTSASDNTLARARSFSNGTGGSGGSQQDSPRIRASPSFTFGSPRPPAAAVASQSPPSGGSTPALGTGKPGWGPLARLLRGLSSCCAGPQP</sequence>
<dbReference type="GO" id="GO:0006508">
    <property type="term" value="P:proteolysis"/>
    <property type="evidence" value="ECO:0007669"/>
    <property type="project" value="UniProtKB-KW"/>
</dbReference>
<dbReference type="CDD" id="cd06236">
    <property type="entry name" value="M14_AGBL5_like"/>
    <property type="match status" value="1"/>
</dbReference>
<dbReference type="Pfam" id="PF18027">
    <property type="entry name" value="Pepdidase_M14_N"/>
    <property type="match status" value="1"/>
</dbReference>
<evidence type="ECO:0000256" key="11">
    <source>
        <dbReference type="ARBA" id="ARBA00022801"/>
    </source>
</evidence>
<dbReference type="Gene3D" id="3.40.630.10">
    <property type="entry name" value="Zn peptidases"/>
    <property type="match status" value="1"/>
</dbReference>
<comment type="catalytic activity">
    <reaction evidence="20">
        <text>(L-glutamyl)(n+1)-gamma-L-glutamyl-L-glutamyl-[protein] + H2O = (L-glutamyl)(n)-gamma-L-glutamyl-L-glutamyl-[protein] + L-glutamate</text>
        <dbReference type="Rhea" id="RHEA:60004"/>
        <dbReference type="Rhea" id="RHEA-COMP:15519"/>
        <dbReference type="Rhea" id="RHEA-COMP:15675"/>
        <dbReference type="ChEBI" id="CHEBI:15377"/>
        <dbReference type="ChEBI" id="CHEBI:29985"/>
        <dbReference type="ChEBI" id="CHEBI:143623"/>
    </reaction>
    <physiologicalReaction direction="left-to-right" evidence="20">
        <dbReference type="Rhea" id="RHEA:60005"/>
    </physiologicalReaction>
</comment>
<dbReference type="GO" id="GO:0005634">
    <property type="term" value="C:nucleus"/>
    <property type="evidence" value="ECO:0007669"/>
    <property type="project" value="UniProtKB-SubCell"/>
</dbReference>
<evidence type="ECO:0000313" key="28">
    <source>
        <dbReference type="Proteomes" id="UP000694396"/>
    </source>
</evidence>
<evidence type="ECO:0000256" key="21">
    <source>
        <dbReference type="ARBA" id="ARBA00032753"/>
    </source>
</evidence>
<keyword evidence="7" id="KW-0963">Cytoplasm</keyword>
<evidence type="ECO:0000259" key="26">
    <source>
        <dbReference type="PROSITE" id="PS52035"/>
    </source>
</evidence>
<dbReference type="PANTHER" id="PTHR12756:SF12">
    <property type="entry name" value="CYTOSOLIC CARBOXYPEPTIDASE-LIKE PROTEIN 5"/>
    <property type="match status" value="1"/>
</dbReference>
<evidence type="ECO:0000256" key="5">
    <source>
        <dbReference type="ARBA" id="ARBA00004514"/>
    </source>
</evidence>
<evidence type="ECO:0000256" key="18">
    <source>
        <dbReference type="ARBA" id="ARBA00024627"/>
    </source>
</evidence>
<dbReference type="InterPro" id="IPR034286">
    <property type="entry name" value="M14_AGBL5-like"/>
</dbReference>
<evidence type="ECO:0000256" key="19">
    <source>
        <dbReference type="ARBA" id="ARBA00026108"/>
    </source>
</evidence>
<dbReference type="GO" id="GO:0030496">
    <property type="term" value="C:midbody"/>
    <property type="evidence" value="ECO:0007669"/>
    <property type="project" value="UniProtKB-SubCell"/>
</dbReference>
<feature type="compositionally biased region" description="Polar residues" evidence="25">
    <location>
        <begin position="586"/>
        <end position="598"/>
    </location>
</feature>
<evidence type="ECO:0000256" key="1">
    <source>
        <dbReference type="ARBA" id="ARBA00001947"/>
    </source>
</evidence>
<dbReference type="GO" id="GO:0005829">
    <property type="term" value="C:cytosol"/>
    <property type="evidence" value="ECO:0007669"/>
    <property type="project" value="UniProtKB-SubCell"/>
</dbReference>
<keyword evidence="13" id="KW-0482">Metalloprotease</keyword>
<evidence type="ECO:0000256" key="12">
    <source>
        <dbReference type="ARBA" id="ARBA00022833"/>
    </source>
</evidence>
<dbReference type="InterPro" id="IPR040626">
    <property type="entry name" value="Pepdidase_M14_N"/>
</dbReference>
<dbReference type="SUPFAM" id="SSF53187">
    <property type="entry name" value="Zn-dependent exopeptidases"/>
    <property type="match status" value="1"/>
</dbReference>
<dbReference type="PANTHER" id="PTHR12756">
    <property type="entry name" value="CYTOSOLIC CARBOXYPEPTIDASE"/>
    <property type="match status" value="1"/>
</dbReference>
<reference evidence="27" key="1">
    <citation type="submission" date="2025-08" db="UniProtKB">
        <authorList>
            <consortium name="Ensembl"/>
        </authorList>
    </citation>
    <scope>IDENTIFICATION</scope>
</reference>
<comment type="similarity">
    <text evidence="6 24">Belongs to the peptidase M14 family.</text>
</comment>
<evidence type="ECO:0000256" key="2">
    <source>
        <dbReference type="ARBA" id="ARBA00004123"/>
    </source>
</evidence>
<keyword evidence="11" id="KW-0378">Hydrolase</keyword>
<feature type="active site" description="Proton donor/acceptor" evidence="24">
    <location>
        <position position="483"/>
    </location>
</feature>
<dbReference type="Proteomes" id="UP000694396">
    <property type="component" value="Unplaced"/>
</dbReference>
<keyword evidence="15" id="KW-0539">Nucleus</keyword>